<keyword evidence="3" id="KW-1185">Reference proteome</keyword>
<sequence length="159" mass="18685">MNQDIRQWLDEIKRLQEQLGQLRSDRDQALASADQWRERYNTEAQQRREEVRRHQDAIAQLRQELEQLQNKFGIAKNEILTRVQTEREVESLETVEELKNKIVQITLERDRAREQVYQITAALEKEKADHLETRNSLTTALGDTMDLLTKAQNAGKSNS</sequence>
<comment type="caution">
    <text evidence="2">The sequence shown here is derived from an EMBL/GenBank/DDBJ whole genome shotgun (WGS) entry which is preliminary data.</text>
</comment>
<dbReference type="RefSeq" id="WP_006622995.1">
    <property type="nucleotide sequence ID" value="NZ_JBBWYZ010000004.1"/>
</dbReference>
<dbReference type="Proteomes" id="UP001387447">
    <property type="component" value="Unassembled WGS sequence"/>
</dbReference>
<accession>A0ABU9EIH3</accession>
<gene>
    <name evidence="2" type="ORF">AAEJ74_05600</name>
</gene>
<protein>
    <submittedName>
        <fullName evidence="2">Uncharacterized protein</fullName>
    </submittedName>
</protein>
<organism evidence="2 3">
    <name type="scientific">Limnospira fusiformis PMC 851.14</name>
    <dbReference type="NCBI Taxonomy" id="2219512"/>
    <lineage>
        <taxon>Bacteria</taxon>
        <taxon>Bacillati</taxon>
        <taxon>Cyanobacteriota</taxon>
        <taxon>Cyanophyceae</taxon>
        <taxon>Oscillatoriophycideae</taxon>
        <taxon>Oscillatoriales</taxon>
        <taxon>Sirenicapillariaceae</taxon>
        <taxon>Limnospira</taxon>
    </lineage>
</organism>
<dbReference type="Gene3D" id="1.10.287.1490">
    <property type="match status" value="1"/>
</dbReference>
<reference evidence="2 3" key="1">
    <citation type="journal article" date="2024" name="Front. Microbiol.">
        <title>Transcriptomic insights into the dominance of two phototrophs throughout the water column of a tropical hypersaline-alkaline crater lake (Dziani Dzaha, Mayotte).</title>
        <authorList>
            <person name="Duperron S."/>
            <person name="Halary S."/>
            <person name="Bouly J.-P."/>
            <person name="Roussel T."/>
            <person name="Hugoni M."/>
            <person name="Bruto M."/>
            <person name="Oger P."/>
            <person name="Duval C."/>
            <person name="Woo A."/>
            <person name="Jezequiel D."/>
            <person name="Ader M."/>
            <person name="Leboulanger C."/>
            <person name="Agogue H."/>
            <person name="Grossi V."/>
            <person name="Trousselier M."/>
            <person name="Bernard C."/>
        </authorList>
    </citation>
    <scope>NUCLEOTIDE SEQUENCE [LARGE SCALE GENOMIC DNA]</scope>
    <source>
        <strain evidence="2 3">PMC 851.14</strain>
    </source>
</reference>
<proteinExistence type="predicted"/>
<name>A0ABU9EIH3_LIMFS</name>
<evidence type="ECO:0000313" key="3">
    <source>
        <dbReference type="Proteomes" id="UP001387447"/>
    </source>
</evidence>
<keyword evidence="1" id="KW-0175">Coiled coil</keyword>
<evidence type="ECO:0000313" key="2">
    <source>
        <dbReference type="EMBL" id="MEK9511179.1"/>
    </source>
</evidence>
<dbReference type="EMBL" id="JBBWYZ010000004">
    <property type="protein sequence ID" value="MEK9511179.1"/>
    <property type="molecule type" value="Genomic_DNA"/>
</dbReference>
<evidence type="ECO:0000256" key="1">
    <source>
        <dbReference type="SAM" id="Coils"/>
    </source>
</evidence>
<feature type="coiled-coil region" evidence="1">
    <location>
        <begin position="5"/>
        <end position="115"/>
    </location>
</feature>